<evidence type="ECO:0000256" key="2">
    <source>
        <dbReference type="ARBA" id="ARBA00022679"/>
    </source>
</evidence>
<comment type="subcellular location">
    <subcellularLocation>
        <location evidence="8">Cytoplasm</location>
    </subcellularLocation>
</comment>
<feature type="binding site" evidence="8">
    <location>
        <position position="234"/>
    </location>
    <ligand>
        <name>NAD(+)</name>
        <dbReference type="ChEBI" id="CHEBI:57540"/>
    </ligand>
</feature>
<comment type="function">
    <text evidence="8">Involved in the regulation of the intracellular balance of NAD and NADP, and is a key enzyme in the biosynthesis of NADP. Catalyzes specifically the phosphorylation on 2'-hydroxyl of the adenosine moiety of NAD to yield NADP.</text>
</comment>
<keyword evidence="3 8" id="KW-0547">Nucleotide-binding</keyword>
<dbReference type="PANTHER" id="PTHR20275">
    <property type="entry name" value="NAD KINASE"/>
    <property type="match status" value="1"/>
</dbReference>
<evidence type="ECO:0000256" key="1">
    <source>
        <dbReference type="ARBA" id="ARBA00022490"/>
    </source>
</evidence>
<feature type="binding site" evidence="8">
    <location>
        <position position="145"/>
    </location>
    <ligand>
        <name>NAD(+)</name>
        <dbReference type="ChEBI" id="CHEBI:57540"/>
    </ligand>
</feature>
<feature type="binding site" evidence="8">
    <location>
        <begin position="66"/>
        <end position="67"/>
    </location>
    <ligand>
        <name>NAD(+)</name>
        <dbReference type="ChEBI" id="CHEBI:57540"/>
    </ligand>
</feature>
<dbReference type="InterPro" id="IPR017437">
    <property type="entry name" value="ATP-NAD_kinase_PpnK-typ_C"/>
</dbReference>
<dbReference type="Pfam" id="PF01513">
    <property type="entry name" value="NAD_kinase"/>
    <property type="match status" value="1"/>
</dbReference>
<evidence type="ECO:0000256" key="8">
    <source>
        <dbReference type="HAMAP-Rule" id="MF_00361"/>
    </source>
</evidence>
<reference evidence="9" key="1">
    <citation type="journal article" date="2020" name="mSystems">
        <title>Genome- and Community-Level Interaction Insights into Carbon Utilization and Element Cycling Functions of Hydrothermarchaeota in Hydrothermal Sediment.</title>
        <authorList>
            <person name="Zhou Z."/>
            <person name="Liu Y."/>
            <person name="Xu W."/>
            <person name="Pan J."/>
            <person name="Luo Z.H."/>
            <person name="Li M."/>
        </authorList>
    </citation>
    <scope>NUCLEOTIDE SEQUENCE [LARGE SCALE GENOMIC DNA]</scope>
    <source>
        <strain evidence="9">SpSt-468</strain>
    </source>
</reference>
<feature type="active site" description="Proton acceptor" evidence="8">
    <location>
        <position position="66"/>
    </location>
</feature>
<dbReference type="GO" id="GO:0006741">
    <property type="term" value="P:NADP+ biosynthetic process"/>
    <property type="evidence" value="ECO:0007669"/>
    <property type="project" value="UniProtKB-UniRule"/>
</dbReference>
<dbReference type="GO" id="GO:0005524">
    <property type="term" value="F:ATP binding"/>
    <property type="evidence" value="ECO:0007669"/>
    <property type="project" value="UniProtKB-KW"/>
</dbReference>
<evidence type="ECO:0000256" key="5">
    <source>
        <dbReference type="ARBA" id="ARBA00022840"/>
    </source>
</evidence>
<proteinExistence type="inferred from homology"/>
<dbReference type="GO" id="GO:0046872">
    <property type="term" value="F:metal ion binding"/>
    <property type="evidence" value="ECO:0007669"/>
    <property type="project" value="UniProtKB-UniRule"/>
</dbReference>
<dbReference type="GO" id="GO:0019674">
    <property type="term" value="P:NAD+ metabolic process"/>
    <property type="evidence" value="ECO:0007669"/>
    <property type="project" value="InterPro"/>
</dbReference>
<name>A0A7C3J1P1_9CREN</name>
<comment type="cofactor">
    <cofactor evidence="8">
        <name>a divalent metal cation</name>
        <dbReference type="ChEBI" id="CHEBI:60240"/>
    </cofactor>
</comment>
<keyword evidence="1 8" id="KW-0963">Cytoplasm</keyword>
<evidence type="ECO:0000256" key="7">
    <source>
        <dbReference type="ARBA" id="ARBA00023027"/>
    </source>
</evidence>
<dbReference type="HAMAP" id="MF_00361">
    <property type="entry name" value="NAD_kinase"/>
    <property type="match status" value="1"/>
</dbReference>
<comment type="similarity">
    <text evidence="8">Belongs to the NAD kinase family.</text>
</comment>
<feature type="binding site" evidence="8">
    <location>
        <begin position="175"/>
        <end position="180"/>
    </location>
    <ligand>
        <name>NAD(+)</name>
        <dbReference type="ChEBI" id="CHEBI:57540"/>
    </ligand>
</feature>
<comment type="caution">
    <text evidence="8">Lacks conserved residue(s) required for the propagation of feature annotation.</text>
</comment>
<dbReference type="EC" id="2.7.1.23" evidence="8"/>
<keyword evidence="4 8" id="KW-0418">Kinase</keyword>
<evidence type="ECO:0000256" key="6">
    <source>
        <dbReference type="ARBA" id="ARBA00022857"/>
    </source>
</evidence>
<organism evidence="9">
    <name type="scientific">Candidatus Methanomethylicus mesodigestus</name>
    <dbReference type="NCBI Taxonomy" id="1867258"/>
    <lineage>
        <taxon>Archaea</taxon>
        <taxon>Thermoproteota</taxon>
        <taxon>Methanosuratincolia</taxon>
        <taxon>Candidatus Methanomethylicales</taxon>
        <taxon>Candidatus Methanomethylicaceae</taxon>
        <taxon>Candidatus Methanomethylicus</taxon>
    </lineage>
</organism>
<comment type="caution">
    <text evidence="9">The sequence shown here is derived from an EMBL/GenBank/DDBJ whole genome shotgun (WGS) entry which is preliminary data.</text>
</comment>
<protein>
    <recommendedName>
        <fullName evidence="8">NAD kinase</fullName>
        <ecNumber evidence="8">2.7.1.23</ecNumber>
    </recommendedName>
    <alternativeName>
        <fullName evidence="8">ATP-dependent NAD kinase</fullName>
    </alternativeName>
</protein>
<feature type="binding site" evidence="8">
    <location>
        <position position="71"/>
    </location>
    <ligand>
        <name>NAD(+)</name>
        <dbReference type="ChEBI" id="CHEBI:57540"/>
    </ligand>
</feature>
<dbReference type="GO" id="GO:0005737">
    <property type="term" value="C:cytoplasm"/>
    <property type="evidence" value="ECO:0007669"/>
    <property type="project" value="UniProtKB-SubCell"/>
</dbReference>
<feature type="binding site" evidence="8">
    <location>
        <position position="162"/>
    </location>
    <ligand>
        <name>NAD(+)</name>
        <dbReference type="ChEBI" id="CHEBI:57540"/>
    </ligand>
</feature>
<dbReference type="InterPro" id="IPR016064">
    <property type="entry name" value="NAD/diacylglycerol_kinase_sf"/>
</dbReference>
<dbReference type="Pfam" id="PF20143">
    <property type="entry name" value="NAD_kinase_C"/>
    <property type="match status" value="1"/>
</dbReference>
<dbReference type="InterPro" id="IPR017438">
    <property type="entry name" value="ATP-NAD_kinase_N"/>
</dbReference>
<keyword evidence="6 8" id="KW-0521">NADP</keyword>
<keyword evidence="7 8" id="KW-0520">NAD</keyword>
<sequence length="278" mass="29588">MKVSRAGIVSKIGSPEAIRVAVEAGKYLSSRGIEVLYSGEAASKAGSKQTPLGEMDADAVVVVGGDGTIMRVAQSIGETPILGIKVGALGFLCETSPEGAQEALERMAAGKFFLEYKTKLKVKYRELKLPPALNEVLVTTNKPTKILSLAVTRDEEPFHRGKADGVIVSTTTGSTAYALSAGGPVIDPRLDVIEVVFICPLTAGIKPTLFPISTKVGIKVLPLGSPGLIVIDGQTTVPVDYEVPITVERSEERAAFVRVSSSDFYKRIRQKIKLGFEI</sequence>
<gene>
    <name evidence="8" type="primary">nadK</name>
    <name evidence="9" type="ORF">ENS19_01185</name>
</gene>
<evidence type="ECO:0000256" key="4">
    <source>
        <dbReference type="ARBA" id="ARBA00022777"/>
    </source>
</evidence>
<dbReference type="InterPro" id="IPR002504">
    <property type="entry name" value="NADK"/>
</dbReference>
<dbReference type="SUPFAM" id="SSF111331">
    <property type="entry name" value="NAD kinase/diacylglycerol kinase-like"/>
    <property type="match status" value="1"/>
</dbReference>
<keyword evidence="2 8" id="KW-0808">Transferase</keyword>
<comment type="catalytic activity">
    <reaction evidence="8">
        <text>NAD(+) + ATP = ADP + NADP(+) + H(+)</text>
        <dbReference type="Rhea" id="RHEA:18629"/>
        <dbReference type="ChEBI" id="CHEBI:15378"/>
        <dbReference type="ChEBI" id="CHEBI:30616"/>
        <dbReference type="ChEBI" id="CHEBI:57540"/>
        <dbReference type="ChEBI" id="CHEBI:58349"/>
        <dbReference type="ChEBI" id="CHEBI:456216"/>
        <dbReference type="EC" id="2.7.1.23"/>
    </reaction>
</comment>
<dbReference type="PANTHER" id="PTHR20275:SF43">
    <property type="entry name" value="BIFUNCTIONAL NADP PHOSPHATASE_NAD KINASE"/>
    <property type="match status" value="1"/>
</dbReference>
<dbReference type="EMBL" id="DSTX01000001">
    <property type="protein sequence ID" value="HFK19875.1"/>
    <property type="molecule type" value="Genomic_DNA"/>
</dbReference>
<accession>A0A7C3J1P1</accession>
<keyword evidence="5 8" id="KW-0067">ATP-binding</keyword>
<feature type="binding site" evidence="8">
    <location>
        <position position="164"/>
    </location>
    <ligand>
        <name>NAD(+)</name>
        <dbReference type="ChEBI" id="CHEBI:57540"/>
    </ligand>
</feature>
<evidence type="ECO:0000256" key="3">
    <source>
        <dbReference type="ARBA" id="ARBA00022741"/>
    </source>
</evidence>
<dbReference type="Gene3D" id="2.60.200.30">
    <property type="entry name" value="Probable inorganic polyphosphate/atp-NAD kinase, domain 2"/>
    <property type="match status" value="1"/>
</dbReference>
<feature type="binding site" evidence="8">
    <location>
        <begin position="134"/>
        <end position="135"/>
    </location>
    <ligand>
        <name>NAD(+)</name>
        <dbReference type="ChEBI" id="CHEBI:57540"/>
    </ligand>
</feature>
<evidence type="ECO:0000313" key="9">
    <source>
        <dbReference type="EMBL" id="HFK19875.1"/>
    </source>
</evidence>
<dbReference type="GO" id="GO:0003951">
    <property type="term" value="F:NAD+ kinase activity"/>
    <property type="evidence" value="ECO:0007669"/>
    <property type="project" value="UniProtKB-UniRule"/>
</dbReference>
<dbReference type="AlphaFoldDB" id="A0A7C3J1P1"/>
<dbReference type="Gene3D" id="3.40.50.10330">
    <property type="entry name" value="Probable inorganic polyphosphate/atp-NAD kinase, domain 1"/>
    <property type="match status" value="1"/>
</dbReference>